<name>A0A7G1HZK2_9BACT</name>
<gene>
    <name evidence="4" type="ORF">Cop2CBH44_22940</name>
</gene>
<evidence type="ECO:0000259" key="2">
    <source>
        <dbReference type="Pfam" id="PF07940"/>
    </source>
</evidence>
<comment type="subcellular location">
    <subcellularLocation>
        <location evidence="1">Cell envelope</location>
    </subcellularLocation>
</comment>
<proteinExistence type="predicted"/>
<dbReference type="EMBL" id="AP023322">
    <property type="protein sequence ID" value="BCI63941.1"/>
    <property type="molecule type" value="Genomic_DNA"/>
</dbReference>
<dbReference type="Gene3D" id="2.60.40.2750">
    <property type="match status" value="1"/>
</dbReference>
<evidence type="ECO:0000256" key="1">
    <source>
        <dbReference type="ARBA" id="ARBA00004196"/>
    </source>
</evidence>
<dbReference type="InterPro" id="IPR008929">
    <property type="entry name" value="Chondroitin_lyas"/>
</dbReference>
<protein>
    <submittedName>
        <fullName evidence="4">Uncharacterized protein</fullName>
    </submittedName>
</protein>
<dbReference type="Gene3D" id="1.50.10.100">
    <property type="entry name" value="Chondroitin AC/alginate lyase"/>
    <property type="match status" value="1"/>
</dbReference>
<sequence length="791" mass="90313">MKKIMFITGVLFLLAVSVYAEKELTITDKPPYPKPWIKVPDEHPRLLMRRSDFGVLEKNMDMEEMKNAVKEYKKLLEDNFDGNFPDLGPDEANFDGRKLAVIEARAFEYSLFNDKGEGRLAISSMRNVLNTITYHGMSDVSRPIGQTIFTVSEVYDWCYPLLTNEDKNFFIEKCQELAKRMEIGWPPVHQGAVTSHAGEAQLMRDLFSFSIAVYDERPEFYDWVMGRYLYEFIQPRDFWYQSFTHHQGDGYGAYRQIWDAWGQWIIYRMTGKKVLNPNFGMAIRNWIYTRRPDGQLFREGDCTLENRNREVFWGKNDPNTPYRRQHHIGTATLLIGNFYRDPVLKNEALFYNNRFKDFVYTNATRTPVQFLLFNDPTIGMASNKTLPLARYNPSPYGGIVARTGWDNSLTSNDVIAFMKIGELSGGNHNHLDAGNFQIFYKGILASESGYYKGYNSAHCLNYSKATIAHNCLLIKDPDEIFGYDGKGPLENDGGQNQLKSEAKNYEEWTSGTFDRGKVLAHQIVGDAKKLQLAYIKGDLTKAYTQRVNKVSEVLRSMLFVPTENKNFPAIFVVMDKVVSTNPNFEKTFLLHCQEEPSIDGRTTTIKRVKFGYNGMLVNQTLLPHDARLKMIGGTGNSASSNRFLVNGTNYLPDNFEKYDEEKKEGEFGWGRIEIQPGVSRDTDYFLNVMYVKDADKPAPLQPAELIETDRIAGVKQMGQALIFAKDRDKIKDEIAFTIPGNENKIRVIIAGLAPGKWKIEVNGKSMKSVEATEEGGLLNFTASPGTYKLKL</sequence>
<feature type="domain" description="Heparinase II/III-like C-terminal" evidence="2">
    <location>
        <begin position="409"/>
        <end position="478"/>
    </location>
</feature>
<evidence type="ECO:0000313" key="5">
    <source>
        <dbReference type="Proteomes" id="UP000594042"/>
    </source>
</evidence>
<feature type="domain" description="Heparinase II C-terminal" evidence="3">
    <location>
        <begin position="706"/>
        <end position="790"/>
    </location>
</feature>
<evidence type="ECO:0000259" key="3">
    <source>
        <dbReference type="Pfam" id="PF18675"/>
    </source>
</evidence>
<dbReference type="RefSeq" id="WP_200754844.1">
    <property type="nucleotide sequence ID" value="NZ_AP023322.1"/>
</dbReference>
<dbReference type="InterPro" id="IPR012480">
    <property type="entry name" value="Hepar_II_III_C"/>
</dbReference>
<dbReference type="Gene3D" id="2.70.98.70">
    <property type="match status" value="1"/>
</dbReference>
<organism evidence="4 5">
    <name type="scientific">Coprobacter secundus subsp. similis</name>
    <dbReference type="NCBI Taxonomy" id="2751153"/>
    <lineage>
        <taxon>Bacteria</taxon>
        <taxon>Pseudomonadati</taxon>
        <taxon>Bacteroidota</taxon>
        <taxon>Bacteroidia</taxon>
        <taxon>Bacteroidales</taxon>
        <taxon>Barnesiellaceae</taxon>
        <taxon>Coprobacter</taxon>
    </lineage>
</organism>
<dbReference type="Pfam" id="PF07940">
    <property type="entry name" value="Hepar_II_III_C"/>
    <property type="match status" value="1"/>
</dbReference>
<evidence type="ECO:0000313" key="4">
    <source>
        <dbReference type="EMBL" id="BCI63941.1"/>
    </source>
</evidence>
<dbReference type="GO" id="GO:0030313">
    <property type="term" value="C:cell envelope"/>
    <property type="evidence" value="ECO:0007669"/>
    <property type="project" value="UniProtKB-SubCell"/>
</dbReference>
<dbReference type="Pfam" id="PF18675">
    <property type="entry name" value="HepII_C"/>
    <property type="match status" value="1"/>
</dbReference>
<dbReference type="InterPro" id="IPR040925">
    <property type="entry name" value="HepII_C"/>
</dbReference>
<keyword evidence="5" id="KW-1185">Reference proteome</keyword>
<dbReference type="Proteomes" id="UP000594042">
    <property type="component" value="Chromosome"/>
</dbReference>
<dbReference type="GO" id="GO:0016829">
    <property type="term" value="F:lyase activity"/>
    <property type="evidence" value="ECO:0007669"/>
    <property type="project" value="InterPro"/>
</dbReference>
<dbReference type="KEGG" id="copr:Cop2CBH44_22940"/>
<dbReference type="AlphaFoldDB" id="A0A7G1HZK2"/>
<reference evidence="5" key="1">
    <citation type="submission" date="2020-07" db="EMBL/GenBank/DDBJ databases">
        <title>Complete genome sequencing of Coprobacter sp. strain 2CBH44.</title>
        <authorList>
            <person name="Sakamoto M."/>
            <person name="Murakami T."/>
            <person name="Mori H."/>
        </authorList>
    </citation>
    <scope>NUCLEOTIDE SEQUENCE [LARGE SCALE GENOMIC DNA]</scope>
    <source>
        <strain evidence="5">2CBH44</strain>
    </source>
</reference>
<accession>A0A7G1HZK2</accession>